<keyword evidence="6 10" id="KW-0378">Hydrolase</keyword>
<dbReference type="GO" id="GO:0006518">
    <property type="term" value="P:peptide metabolic process"/>
    <property type="evidence" value="ECO:0007669"/>
    <property type="project" value="TreeGrafter"/>
</dbReference>
<dbReference type="GO" id="GO:0005758">
    <property type="term" value="C:mitochondrial intermembrane space"/>
    <property type="evidence" value="ECO:0007669"/>
    <property type="project" value="TreeGrafter"/>
</dbReference>
<evidence type="ECO:0000256" key="7">
    <source>
        <dbReference type="ARBA" id="ARBA00022833"/>
    </source>
</evidence>
<dbReference type="Proteomes" id="UP000053424">
    <property type="component" value="Unassembled WGS sequence"/>
</dbReference>
<dbReference type="PANTHER" id="PTHR11804:SF84">
    <property type="entry name" value="SACCHAROLYSIN"/>
    <property type="match status" value="1"/>
</dbReference>
<name>A0A0C3C3B0_HEBCY</name>
<comment type="function">
    <text evidence="9">Cleaves proteins, imported into the mitochondrion, to their mature size. While most mitochondrial precursor proteins are processed to the mature form in one step by mitochondrial processing peptidase (MPP), the sequential cleavage by MIP of an octapeptide after initial processing by MPP is a required step for a subgroup of nuclear-encoded precursor proteins destined for the matrix or the inner membrane.</text>
</comment>
<dbReference type="CDD" id="cd06455">
    <property type="entry name" value="M3A_TOP"/>
    <property type="match status" value="1"/>
</dbReference>
<feature type="domain" description="Peptidase M3A/M3B catalytic" evidence="11">
    <location>
        <begin position="222"/>
        <end position="669"/>
    </location>
</feature>
<comment type="cofactor">
    <cofactor evidence="10">
        <name>Zn(2+)</name>
        <dbReference type="ChEBI" id="CHEBI:29105"/>
    </cofactor>
    <text evidence="10">Binds 1 zinc ion.</text>
</comment>
<evidence type="ECO:0000256" key="3">
    <source>
        <dbReference type="ARBA" id="ARBA00022490"/>
    </source>
</evidence>
<dbReference type="InterPro" id="IPR001567">
    <property type="entry name" value="Pept_M3A_M3B_dom"/>
</dbReference>
<sequence>MALTPPQAPPRWDHSADDITKLTKESIETYRKVMDKIGALDPKDATFESVIVALARADTTMDEVTEPLAFYQNVSPTKELRDASNNAESLVRDFSVEASMRIDVFNSKIAAEKNIKASGQWDTLSPEEQRLVEKMILDGTRAGLALPEEKRNELTTLKKELSQVCLEFSKNFNEENGVVVFTEEELKGVPKDVISGYTKRTEGDKEVFDVTFKTPDIFPVFKFAENPETRKKALEGHEDRLKVNVPLLDKALELRRKIASLLGYKTWADYITEVKMIKTGQGVQDFLDDLETKLRPVGEKDREILLAMKKREHEANGYPFDGKFYLWDYRYYDRKYIEESLDLDDMLVKEYFPVAVVVPTILKIYQDLLGVQFEEIKNPSTWLPEVQAFAVWEKGAKDESGFVGYCYLDLFPRAAKYSHAAVWPLLAGYDHPDGKRSYPLAAMVANLAKPTPDKPALMRHDDVVTFFHEMGHVFHGLLSKTKYARFHGTSVARDFVEAPSQMLENWCWEPKVLEQMSSHYETQKPLSPELIEKIIKSRYVNVGLFYLRQLFFAKFDLKVHTDQESEDYTALWNNLREKISLVKYDKALPGQASFGHITGGYDAGYYGYTYSLVFAADMYATVFKADPLDPARGKLYRDKILRAGGSREEIDSLKDFLGRPPNSEAFLEELFGTVPASKSSHL</sequence>
<dbReference type="FunFam" id="1.20.1050.40:FF:000001">
    <property type="entry name" value="Thimet oligopeptidase 1"/>
    <property type="match status" value="1"/>
</dbReference>
<dbReference type="PANTHER" id="PTHR11804">
    <property type="entry name" value="PROTEASE M3 THIMET OLIGOPEPTIDASE-RELATED"/>
    <property type="match status" value="1"/>
</dbReference>
<dbReference type="InterPro" id="IPR024080">
    <property type="entry name" value="Neurolysin/TOP_N"/>
</dbReference>
<reference evidence="12 13" key="1">
    <citation type="submission" date="2014-04" db="EMBL/GenBank/DDBJ databases">
        <authorList>
            <consortium name="DOE Joint Genome Institute"/>
            <person name="Kuo A."/>
            <person name="Gay G."/>
            <person name="Dore J."/>
            <person name="Kohler A."/>
            <person name="Nagy L.G."/>
            <person name="Floudas D."/>
            <person name="Copeland A."/>
            <person name="Barry K.W."/>
            <person name="Cichocki N."/>
            <person name="Veneault-Fourrey C."/>
            <person name="LaButti K."/>
            <person name="Lindquist E.A."/>
            <person name="Lipzen A."/>
            <person name="Lundell T."/>
            <person name="Morin E."/>
            <person name="Murat C."/>
            <person name="Sun H."/>
            <person name="Tunlid A."/>
            <person name="Henrissat B."/>
            <person name="Grigoriev I.V."/>
            <person name="Hibbett D.S."/>
            <person name="Martin F."/>
            <person name="Nordberg H.P."/>
            <person name="Cantor M.N."/>
            <person name="Hua S.X."/>
        </authorList>
    </citation>
    <scope>NUCLEOTIDE SEQUENCE [LARGE SCALE GENOMIC DNA]</scope>
    <source>
        <strain evidence="13">h7</strain>
    </source>
</reference>
<dbReference type="InterPro" id="IPR024079">
    <property type="entry name" value="MetalloPept_cat_dom_sf"/>
</dbReference>
<dbReference type="SUPFAM" id="SSF55486">
    <property type="entry name" value="Metalloproteases ('zincins'), catalytic domain"/>
    <property type="match status" value="1"/>
</dbReference>
<proteinExistence type="inferred from homology"/>
<dbReference type="FunFam" id="3.40.390.10:FF:000006">
    <property type="entry name" value="Thimet oligopeptidase 1"/>
    <property type="match status" value="1"/>
</dbReference>
<evidence type="ECO:0000256" key="9">
    <source>
        <dbReference type="ARBA" id="ARBA00025208"/>
    </source>
</evidence>
<evidence type="ECO:0000256" key="8">
    <source>
        <dbReference type="ARBA" id="ARBA00023049"/>
    </source>
</evidence>
<evidence type="ECO:0000313" key="12">
    <source>
        <dbReference type="EMBL" id="KIM43395.1"/>
    </source>
</evidence>
<organism evidence="12 13">
    <name type="scientific">Hebeloma cylindrosporum</name>
    <dbReference type="NCBI Taxonomy" id="76867"/>
    <lineage>
        <taxon>Eukaryota</taxon>
        <taxon>Fungi</taxon>
        <taxon>Dikarya</taxon>
        <taxon>Basidiomycota</taxon>
        <taxon>Agaricomycotina</taxon>
        <taxon>Agaricomycetes</taxon>
        <taxon>Agaricomycetidae</taxon>
        <taxon>Agaricales</taxon>
        <taxon>Agaricineae</taxon>
        <taxon>Hymenogastraceae</taxon>
        <taxon>Hebeloma</taxon>
    </lineage>
</organism>
<reference evidence="13" key="2">
    <citation type="submission" date="2015-01" db="EMBL/GenBank/DDBJ databases">
        <title>Evolutionary Origins and Diversification of the Mycorrhizal Mutualists.</title>
        <authorList>
            <consortium name="DOE Joint Genome Institute"/>
            <consortium name="Mycorrhizal Genomics Consortium"/>
            <person name="Kohler A."/>
            <person name="Kuo A."/>
            <person name="Nagy L.G."/>
            <person name="Floudas D."/>
            <person name="Copeland A."/>
            <person name="Barry K.W."/>
            <person name="Cichocki N."/>
            <person name="Veneault-Fourrey C."/>
            <person name="LaButti K."/>
            <person name="Lindquist E.A."/>
            <person name="Lipzen A."/>
            <person name="Lundell T."/>
            <person name="Morin E."/>
            <person name="Murat C."/>
            <person name="Riley R."/>
            <person name="Ohm R."/>
            <person name="Sun H."/>
            <person name="Tunlid A."/>
            <person name="Henrissat B."/>
            <person name="Grigoriev I.V."/>
            <person name="Hibbett D.S."/>
            <person name="Martin F."/>
        </authorList>
    </citation>
    <scope>NUCLEOTIDE SEQUENCE [LARGE SCALE GENOMIC DNA]</scope>
    <source>
        <strain evidence="13">h7</strain>
    </source>
</reference>
<evidence type="ECO:0000256" key="1">
    <source>
        <dbReference type="ARBA" id="ARBA00004496"/>
    </source>
</evidence>
<dbReference type="HOGENOM" id="CLU_001805_1_2_1"/>
<dbReference type="Pfam" id="PF01432">
    <property type="entry name" value="Peptidase_M3"/>
    <property type="match status" value="1"/>
</dbReference>
<dbReference type="InterPro" id="IPR045090">
    <property type="entry name" value="Pept_M3A_M3B"/>
</dbReference>
<evidence type="ECO:0000259" key="11">
    <source>
        <dbReference type="Pfam" id="PF01432"/>
    </source>
</evidence>
<comment type="subcellular location">
    <subcellularLocation>
        <location evidence="1">Cytoplasm</location>
    </subcellularLocation>
</comment>
<dbReference type="OrthoDB" id="534666at2759"/>
<dbReference type="Gene3D" id="1.10.1370.10">
    <property type="entry name" value="Neurolysin, domain 3"/>
    <property type="match status" value="1"/>
</dbReference>
<dbReference type="GO" id="GO:0006508">
    <property type="term" value="P:proteolysis"/>
    <property type="evidence" value="ECO:0007669"/>
    <property type="project" value="UniProtKB-KW"/>
</dbReference>
<dbReference type="Gene3D" id="3.40.390.10">
    <property type="entry name" value="Collagenase (Catalytic Domain)"/>
    <property type="match status" value="1"/>
</dbReference>
<dbReference type="GO" id="GO:0004222">
    <property type="term" value="F:metalloendopeptidase activity"/>
    <property type="evidence" value="ECO:0007669"/>
    <property type="project" value="InterPro"/>
</dbReference>
<keyword evidence="5 10" id="KW-0479">Metal-binding</keyword>
<accession>A0A0C3C3B0</accession>
<evidence type="ECO:0000256" key="5">
    <source>
        <dbReference type="ARBA" id="ARBA00022723"/>
    </source>
</evidence>
<evidence type="ECO:0000256" key="6">
    <source>
        <dbReference type="ARBA" id="ARBA00022801"/>
    </source>
</evidence>
<comment type="similarity">
    <text evidence="2 10">Belongs to the peptidase M3 family.</text>
</comment>
<dbReference type="STRING" id="686832.A0A0C3C3B0"/>
<keyword evidence="7 10" id="KW-0862">Zinc</keyword>
<evidence type="ECO:0000256" key="2">
    <source>
        <dbReference type="ARBA" id="ARBA00006040"/>
    </source>
</evidence>
<keyword evidence="13" id="KW-1185">Reference proteome</keyword>
<protein>
    <recommendedName>
        <fullName evidence="11">Peptidase M3A/M3B catalytic domain-containing protein</fullName>
    </recommendedName>
</protein>
<evidence type="ECO:0000256" key="10">
    <source>
        <dbReference type="RuleBase" id="RU003435"/>
    </source>
</evidence>
<dbReference type="EMBL" id="KN831776">
    <property type="protein sequence ID" value="KIM43395.1"/>
    <property type="molecule type" value="Genomic_DNA"/>
</dbReference>
<evidence type="ECO:0000256" key="4">
    <source>
        <dbReference type="ARBA" id="ARBA00022670"/>
    </source>
</evidence>
<gene>
    <name evidence="12" type="ORF">M413DRAFT_444222</name>
</gene>
<dbReference type="GO" id="GO:0046872">
    <property type="term" value="F:metal ion binding"/>
    <property type="evidence" value="ECO:0007669"/>
    <property type="project" value="UniProtKB-UniRule"/>
</dbReference>
<keyword evidence="8 10" id="KW-0482">Metalloprotease</keyword>
<dbReference type="AlphaFoldDB" id="A0A0C3C3B0"/>
<keyword evidence="3" id="KW-0963">Cytoplasm</keyword>
<keyword evidence="4 10" id="KW-0645">Protease</keyword>
<evidence type="ECO:0000313" key="13">
    <source>
        <dbReference type="Proteomes" id="UP000053424"/>
    </source>
</evidence>
<dbReference type="Gene3D" id="1.20.1050.40">
    <property type="entry name" value="Endopeptidase. Chain P, domain 1"/>
    <property type="match status" value="1"/>
</dbReference>
<dbReference type="InterPro" id="IPR024077">
    <property type="entry name" value="Neurolysin/TOP_dom2"/>
</dbReference>